<sequence>MCVFLVWCSVNRRGGRRQPPSQGRAGRNVQLSTLTLTLDCRFGQHRGPGTLHSTPGDVSDLGEMNTRKKTSQTNAGAGVIGASRPGRPGGRRAAGHAWCLPGRVPGKVPGRGIDASDGGSGPLLCLHLGVRSPVVLRMSLMGAIFRILPRLSRKLVAANNVAGPPCSPERRSSLIRRRVVIRFRIRIRIPVRPEKGPKG</sequence>
<gene>
    <name evidence="2" type="ORF">B0T11DRAFT_133480</name>
</gene>
<dbReference type="EMBL" id="JAGPXD010000006">
    <property type="protein sequence ID" value="KAH7349651.1"/>
    <property type="molecule type" value="Genomic_DNA"/>
</dbReference>
<evidence type="ECO:0000256" key="1">
    <source>
        <dbReference type="SAM" id="MobiDB-lite"/>
    </source>
</evidence>
<evidence type="ECO:0000313" key="2">
    <source>
        <dbReference type="EMBL" id="KAH7349651.1"/>
    </source>
</evidence>
<name>A0A8K0T812_9PEZI</name>
<dbReference type="Proteomes" id="UP000813385">
    <property type="component" value="Unassembled WGS sequence"/>
</dbReference>
<accession>A0A8K0T812</accession>
<feature type="region of interest" description="Disordered" evidence="1">
    <location>
        <begin position="68"/>
        <end position="93"/>
    </location>
</feature>
<dbReference type="AlphaFoldDB" id="A0A8K0T812"/>
<keyword evidence="3" id="KW-1185">Reference proteome</keyword>
<proteinExistence type="predicted"/>
<organism evidence="2 3">
    <name type="scientific">Plectosphaerella cucumerina</name>
    <dbReference type="NCBI Taxonomy" id="40658"/>
    <lineage>
        <taxon>Eukaryota</taxon>
        <taxon>Fungi</taxon>
        <taxon>Dikarya</taxon>
        <taxon>Ascomycota</taxon>
        <taxon>Pezizomycotina</taxon>
        <taxon>Sordariomycetes</taxon>
        <taxon>Hypocreomycetidae</taxon>
        <taxon>Glomerellales</taxon>
        <taxon>Plectosphaerellaceae</taxon>
        <taxon>Plectosphaerella</taxon>
    </lineage>
</organism>
<evidence type="ECO:0000313" key="3">
    <source>
        <dbReference type="Proteomes" id="UP000813385"/>
    </source>
</evidence>
<protein>
    <submittedName>
        <fullName evidence="2">Uncharacterized protein</fullName>
    </submittedName>
</protein>
<comment type="caution">
    <text evidence="2">The sequence shown here is derived from an EMBL/GenBank/DDBJ whole genome shotgun (WGS) entry which is preliminary data.</text>
</comment>
<reference evidence="2" key="1">
    <citation type="journal article" date="2021" name="Nat. Commun.">
        <title>Genetic determinants of endophytism in the Arabidopsis root mycobiome.</title>
        <authorList>
            <person name="Mesny F."/>
            <person name="Miyauchi S."/>
            <person name="Thiergart T."/>
            <person name="Pickel B."/>
            <person name="Atanasova L."/>
            <person name="Karlsson M."/>
            <person name="Huettel B."/>
            <person name="Barry K.W."/>
            <person name="Haridas S."/>
            <person name="Chen C."/>
            <person name="Bauer D."/>
            <person name="Andreopoulos W."/>
            <person name="Pangilinan J."/>
            <person name="LaButti K."/>
            <person name="Riley R."/>
            <person name="Lipzen A."/>
            <person name="Clum A."/>
            <person name="Drula E."/>
            <person name="Henrissat B."/>
            <person name="Kohler A."/>
            <person name="Grigoriev I.V."/>
            <person name="Martin F.M."/>
            <person name="Hacquard S."/>
        </authorList>
    </citation>
    <scope>NUCLEOTIDE SEQUENCE</scope>
    <source>
        <strain evidence="2">MPI-CAGE-AT-0016</strain>
    </source>
</reference>